<protein>
    <submittedName>
        <fullName evidence="2">Uncharacterized protein</fullName>
    </submittedName>
</protein>
<evidence type="ECO:0000313" key="2">
    <source>
        <dbReference type="EMBL" id="MPC18443.1"/>
    </source>
</evidence>
<dbReference type="AlphaFoldDB" id="A0A5B7DB38"/>
<feature type="region of interest" description="Disordered" evidence="1">
    <location>
        <begin position="1"/>
        <end position="23"/>
    </location>
</feature>
<gene>
    <name evidence="2" type="ORF">E2C01_011328</name>
</gene>
<evidence type="ECO:0000313" key="3">
    <source>
        <dbReference type="Proteomes" id="UP000324222"/>
    </source>
</evidence>
<feature type="compositionally biased region" description="Polar residues" evidence="1">
    <location>
        <begin position="13"/>
        <end position="23"/>
    </location>
</feature>
<comment type="caution">
    <text evidence="2">The sequence shown here is derived from an EMBL/GenBank/DDBJ whole genome shotgun (WGS) entry which is preliminary data.</text>
</comment>
<proteinExistence type="predicted"/>
<accession>A0A5B7DB38</accession>
<dbReference type="Proteomes" id="UP000324222">
    <property type="component" value="Unassembled WGS sequence"/>
</dbReference>
<organism evidence="2 3">
    <name type="scientific">Portunus trituberculatus</name>
    <name type="common">Swimming crab</name>
    <name type="synonym">Neptunus trituberculatus</name>
    <dbReference type="NCBI Taxonomy" id="210409"/>
    <lineage>
        <taxon>Eukaryota</taxon>
        <taxon>Metazoa</taxon>
        <taxon>Ecdysozoa</taxon>
        <taxon>Arthropoda</taxon>
        <taxon>Crustacea</taxon>
        <taxon>Multicrustacea</taxon>
        <taxon>Malacostraca</taxon>
        <taxon>Eumalacostraca</taxon>
        <taxon>Eucarida</taxon>
        <taxon>Decapoda</taxon>
        <taxon>Pleocyemata</taxon>
        <taxon>Brachyura</taxon>
        <taxon>Eubrachyura</taxon>
        <taxon>Portunoidea</taxon>
        <taxon>Portunidae</taxon>
        <taxon>Portuninae</taxon>
        <taxon>Portunus</taxon>
    </lineage>
</organism>
<reference evidence="2 3" key="1">
    <citation type="submission" date="2019-05" db="EMBL/GenBank/DDBJ databases">
        <title>Another draft genome of Portunus trituberculatus and its Hox gene families provides insights of decapod evolution.</title>
        <authorList>
            <person name="Jeong J.-H."/>
            <person name="Song I."/>
            <person name="Kim S."/>
            <person name="Choi T."/>
            <person name="Kim D."/>
            <person name="Ryu S."/>
            <person name="Kim W."/>
        </authorList>
    </citation>
    <scope>NUCLEOTIDE SEQUENCE [LARGE SCALE GENOMIC DNA]</scope>
    <source>
        <tissue evidence="2">Muscle</tissue>
    </source>
</reference>
<name>A0A5B7DB38_PORTR</name>
<dbReference type="EMBL" id="VSRR010000680">
    <property type="protein sequence ID" value="MPC18443.1"/>
    <property type="molecule type" value="Genomic_DNA"/>
</dbReference>
<keyword evidence="3" id="KW-1185">Reference proteome</keyword>
<evidence type="ECO:0000256" key="1">
    <source>
        <dbReference type="SAM" id="MobiDB-lite"/>
    </source>
</evidence>
<sequence length="93" mass="10577">MLSTVQDEDQAYKSRQTSETVTLSQALNTTSTRAHHLYQQQPCGTTMTRHYLHQTPSKTTKFRLGHNSVSWMRDNSTEDTCNITSSKGDNQLL</sequence>